<proteinExistence type="predicted"/>
<dbReference type="Proteomes" id="UP000828048">
    <property type="component" value="Chromosome 1"/>
</dbReference>
<dbReference type="EMBL" id="CM037151">
    <property type="protein sequence ID" value="KAH7843573.1"/>
    <property type="molecule type" value="Genomic_DNA"/>
</dbReference>
<reference evidence="1 2" key="1">
    <citation type="journal article" date="2021" name="Hortic Res">
        <title>High-quality reference genome and annotation aids understanding of berry development for evergreen blueberry (Vaccinium darrowii).</title>
        <authorList>
            <person name="Yu J."/>
            <person name="Hulse-Kemp A.M."/>
            <person name="Babiker E."/>
            <person name="Staton M."/>
        </authorList>
    </citation>
    <scope>NUCLEOTIDE SEQUENCE [LARGE SCALE GENOMIC DNA]</scope>
    <source>
        <strain evidence="2">cv. NJ 8807/NJ 8810</strain>
        <tissue evidence="1">Young leaf</tissue>
    </source>
</reference>
<comment type="caution">
    <text evidence="1">The sequence shown here is derived from an EMBL/GenBank/DDBJ whole genome shotgun (WGS) entry which is preliminary data.</text>
</comment>
<sequence length="502" mass="56682">MAENEPPVVESRLDRLERLLTEVLQNQRQQQTPFPPPNQSGGGVSHQLPEEQSAENLNNNQQNGFVLVPPTEELSIREFLKLKPPTFTGGMDPTRANAWLESIKKIFKVMRCSETQKVGLASYQLEGEAHRWWTMKEQSEPRMGWTRFLVVFQEKYIPQSIQDAKCTEFQQLKQKGQMTVSEYEAEFTNLAQYAPHMVATENMKARKFEDGLKPEIRKVVRPMRLPTYAEVVDRALIVEQENEESRRLFESRKRQRFNSGKKSGGGSFKKQNTGNQAGKPNNPLPLCVTCGKPHTGVCLAATSGCFNCGKVGHLKKDCPNLRPRMITAQNSGQAMGQRQGQAAPGQRNDVKQRQGKAFAFMPGDPRNTEEVVAGALSNIITEQTPLQKEMDRLDLAVINQGSNVLYAALTAQPAIMEEIKLKQRNDLKLQKIREQVETAPHSDFKMSDDTLKFRSRVCVPDDPQIKRRIMEETLLTAPEHENLAGVTAKWLALGPKYRVSGR</sequence>
<gene>
    <name evidence="1" type="ORF">Vadar_018309</name>
</gene>
<name>A0ACB7XSI7_9ERIC</name>
<evidence type="ECO:0000313" key="1">
    <source>
        <dbReference type="EMBL" id="KAH7843573.1"/>
    </source>
</evidence>
<organism evidence="1 2">
    <name type="scientific">Vaccinium darrowii</name>
    <dbReference type="NCBI Taxonomy" id="229202"/>
    <lineage>
        <taxon>Eukaryota</taxon>
        <taxon>Viridiplantae</taxon>
        <taxon>Streptophyta</taxon>
        <taxon>Embryophyta</taxon>
        <taxon>Tracheophyta</taxon>
        <taxon>Spermatophyta</taxon>
        <taxon>Magnoliopsida</taxon>
        <taxon>eudicotyledons</taxon>
        <taxon>Gunneridae</taxon>
        <taxon>Pentapetalae</taxon>
        <taxon>asterids</taxon>
        <taxon>Ericales</taxon>
        <taxon>Ericaceae</taxon>
        <taxon>Vaccinioideae</taxon>
        <taxon>Vaccinieae</taxon>
        <taxon>Vaccinium</taxon>
    </lineage>
</organism>
<evidence type="ECO:0000313" key="2">
    <source>
        <dbReference type="Proteomes" id="UP000828048"/>
    </source>
</evidence>
<protein>
    <submittedName>
        <fullName evidence="1">Uncharacterized protein</fullName>
    </submittedName>
</protein>
<keyword evidence="2" id="KW-1185">Reference proteome</keyword>
<accession>A0ACB7XSI7</accession>